<protein>
    <recommendedName>
        <fullName evidence="3">RHS repeat protein</fullName>
    </recommendedName>
</protein>
<evidence type="ECO:0008006" key="3">
    <source>
        <dbReference type="Google" id="ProtNLM"/>
    </source>
</evidence>
<dbReference type="PANTHER" id="PTHR32305:SF15">
    <property type="entry name" value="PROTEIN RHSA-RELATED"/>
    <property type="match status" value="1"/>
</dbReference>
<proteinExistence type="predicted"/>
<evidence type="ECO:0000313" key="2">
    <source>
        <dbReference type="Proteomes" id="UP000501989"/>
    </source>
</evidence>
<dbReference type="EMBL" id="CP053746">
    <property type="protein sequence ID" value="QKF49780.1"/>
    <property type="molecule type" value="Genomic_DNA"/>
</dbReference>
<evidence type="ECO:0000313" key="1">
    <source>
        <dbReference type="EMBL" id="QKF49780.1"/>
    </source>
</evidence>
<dbReference type="Gene3D" id="2.180.10.10">
    <property type="entry name" value="RHS repeat-associated core"/>
    <property type="match status" value="1"/>
</dbReference>
<dbReference type="InterPro" id="IPR050708">
    <property type="entry name" value="T6SS_VgrG/RHS"/>
</dbReference>
<dbReference type="AlphaFoldDB" id="A0A6M8MF57"/>
<accession>A0A6M8MF57</accession>
<dbReference type="PANTHER" id="PTHR32305">
    <property type="match status" value="1"/>
</dbReference>
<name>A0A6M8MF57_9PSED</name>
<dbReference type="RefSeq" id="WP_254074873.1">
    <property type="nucleotide sequence ID" value="NZ_CP053746.1"/>
</dbReference>
<dbReference type="KEGG" id="pgg:FX982_00700"/>
<sequence length="888" mass="98568">MTARVDRLAYDPVGRQTARWDPRLWAAADLASDATSNVSVVFSLSGERLLYESGDAGWRLQSVGEGGQRDGGWDGRGMVQRVEYDQQLRPIALFEERGVRDGTAQTCVERLSYGGPDDHHANQCNQLVRHYDPAGSLCNTSFDINRNARSQARRFLNDLNMSSWPESDEACDQLLEPGDGAGMAWRFAPTGEMFEQRDAMGNTRFFAQTVAGLLKQTRLQLAGLPAETLVSDIQYDAFNRAVSETAGNGVVTSAAYSTQDARLVNVQSTLPGGERLQDLHYAYDPVGNVISIEDASLPQSHFINQLTKPISTFTYDTLYQLIEATGRELASVNRGRDLAVFQSPIDPSRLTNYRQNYEYDAGGNLLKRSHVGVQDHSQWLAAAKGSNRCLAQLTDTPPTDAEIAAAFDANGNLQRLEPGQNIEWNSRNQLRRVTLVARPSGVDDSEVYVYDATGLRVRKIRTVQAKNVVHLNDVRYLPGLEIRANSATGETLHVITAPGGRNAVRVLHWVKGKPETIDNDQTRYTLSDHLGSSLLELDQQCLLISQESYYPFGGTAWWAGRCQIEAHYKTVRYSGKERDATGLYYYGLRYYAPWLMRWINPDPTGEQGGVNLFCFCSNSPIRYRDSQGAAPYDVPQVVVVAAGMGDFSPVQQAKMRQALDAAGYLVAGTRDQLREVSPSQDVVKAFDATFGELPAPIRAETKEAVAESLDSYWNLLTAFGKPHADLDIELFDGPSMLKGRTLLAGEFEDVVQSFGVSRTHLDQDHVLEVAWTLIHETSHAVNFTVDTHYYKQPKLEADATAKAVRGWSKQIRKSLSRIVKSGPSEKHGTASVYETSMQGLTDDAANRHQRRATFVGNGRVRSSLLQMNADTFPALVSATRFPERWLRK</sequence>
<organism evidence="1 2">
    <name type="scientific">Pseudomonas graminis</name>
    <dbReference type="NCBI Taxonomy" id="158627"/>
    <lineage>
        <taxon>Bacteria</taxon>
        <taxon>Pseudomonadati</taxon>
        <taxon>Pseudomonadota</taxon>
        <taxon>Gammaproteobacteria</taxon>
        <taxon>Pseudomonadales</taxon>
        <taxon>Pseudomonadaceae</taxon>
        <taxon>Pseudomonas</taxon>
    </lineage>
</organism>
<dbReference type="Proteomes" id="UP000501989">
    <property type="component" value="Chromosome"/>
</dbReference>
<keyword evidence="2" id="KW-1185">Reference proteome</keyword>
<reference evidence="2" key="1">
    <citation type="submission" date="2019-12" db="EMBL/GenBank/DDBJ databases">
        <title>Endophytic bacteria associated with Panax ginseng seedlings.</title>
        <authorList>
            <person name="Park J.M."/>
            <person name="Shin R."/>
            <person name="Jo S.H."/>
        </authorList>
    </citation>
    <scope>NUCLEOTIDE SEQUENCE [LARGE SCALE GENOMIC DNA]</scope>
    <source>
        <strain evidence="2">PgKB30</strain>
    </source>
</reference>
<gene>
    <name evidence="1" type="ORF">FX982_00700</name>
</gene>
<dbReference type="NCBIfam" id="TIGR03696">
    <property type="entry name" value="Rhs_assc_core"/>
    <property type="match status" value="1"/>
</dbReference>
<dbReference type="InterPro" id="IPR022385">
    <property type="entry name" value="Rhs_assc_core"/>
</dbReference>